<sequence>MIPVREIIDATRDALVQASTTFRPDQMAAYQAALARETSAKSKWVLEQIIRDAEVGAAKKLALCDDTGIPHVFVRIGEDAEVKGSLFSALSEGVAAGLRDLPARPMAVKGEGWDLLGQSQGMYDDPGMLAPAPFSVLPQKGKELAITVLMLGGGPEIRGKTYRVFHRHQGKSVLEEAAKWAAQEVIQLGCTPAIPCIGTGRTHYEASHLMLQAMAEADFTKQSEAESMVTGIVNETACGSLGLGGDITALAAFVKIGPARASGVRIVSLRLGCCFDPRKATVVLA</sequence>
<evidence type="ECO:0000259" key="7">
    <source>
        <dbReference type="Pfam" id="PF05681"/>
    </source>
</evidence>
<reference evidence="8 9" key="1">
    <citation type="submission" date="2016-10" db="EMBL/GenBank/DDBJ databases">
        <title>Complete Genome Sequence of Peptococcaceae strain DCMF.</title>
        <authorList>
            <person name="Edwards R.J."/>
            <person name="Holland S.I."/>
            <person name="Deshpande N.P."/>
            <person name="Wong Y.K."/>
            <person name="Ertan H."/>
            <person name="Manefield M."/>
            <person name="Russell T.L."/>
            <person name="Lee M.J."/>
        </authorList>
    </citation>
    <scope>NUCLEOTIDE SEQUENCE [LARGE SCALE GENOMIC DNA]</scope>
    <source>
        <strain evidence="8 9">DCMF</strain>
    </source>
</reference>
<dbReference type="InterPro" id="IPR004646">
    <property type="entry name" value="Fe-S_hydro-lyase_TtdA-typ_cat"/>
</dbReference>
<dbReference type="OrthoDB" id="9798978at2"/>
<evidence type="ECO:0000313" key="9">
    <source>
        <dbReference type="Proteomes" id="UP000323521"/>
    </source>
</evidence>
<keyword evidence="2" id="KW-0004">4Fe-4S</keyword>
<keyword evidence="4" id="KW-0408">Iron</keyword>
<feature type="domain" description="Fe-S hydro-lyase tartrate dehydratase alpha-type catalytic" evidence="7">
    <location>
        <begin position="9"/>
        <end position="281"/>
    </location>
</feature>
<dbReference type="KEGG" id="fwa:DCMF_09475"/>
<dbReference type="GO" id="GO:0046872">
    <property type="term" value="F:metal ion binding"/>
    <property type="evidence" value="ECO:0007669"/>
    <property type="project" value="UniProtKB-KW"/>
</dbReference>
<dbReference type="GO" id="GO:0016829">
    <property type="term" value="F:lyase activity"/>
    <property type="evidence" value="ECO:0007669"/>
    <property type="project" value="UniProtKB-KW"/>
</dbReference>
<keyword evidence="5" id="KW-0411">Iron-sulfur</keyword>
<dbReference type="RefSeq" id="WP_148134212.1">
    <property type="nucleotide sequence ID" value="NZ_CP017634.1"/>
</dbReference>
<evidence type="ECO:0000256" key="3">
    <source>
        <dbReference type="ARBA" id="ARBA00022723"/>
    </source>
</evidence>
<dbReference type="GO" id="GO:0051539">
    <property type="term" value="F:4 iron, 4 sulfur cluster binding"/>
    <property type="evidence" value="ECO:0007669"/>
    <property type="project" value="UniProtKB-KW"/>
</dbReference>
<dbReference type="Pfam" id="PF05681">
    <property type="entry name" value="Fumerase"/>
    <property type="match status" value="1"/>
</dbReference>
<keyword evidence="3" id="KW-0479">Metal-binding</keyword>
<dbReference type="PANTHER" id="PTHR43351">
    <property type="entry name" value="L(+)-TARTRATE DEHYDRATASE SUBUNIT BETA"/>
    <property type="match status" value="1"/>
</dbReference>
<evidence type="ECO:0000256" key="5">
    <source>
        <dbReference type="ARBA" id="ARBA00023014"/>
    </source>
</evidence>
<dbReference type="EMBL" id="CP017634">
    <property type="protein sequence ID" value="ATW24972.1"/>
    <property type="molecule type" value="Genomic_DNA"/>
</dbReference>
<comment type="similarity">
    <text evidence="1">Belongs to the class-I fumarase family.</text>
</comment>
<accession>A0A3G1KR69</accession>
<evidence type="ECO:0000256" key="1">
    <source>
        <dbReference type="ARBA" id="ARBA00008876"/>
    </source>
</evidence>
<keyword evidence="9" id="KW-1185">Reference proteome</keyword>
<evidence type="ECO:0000256" key="6">
    <source>
        <dbReference type="ARBA" id="ARBA00023239"/>
    </source>
</evidence>
<dbReference type="AlphaFoldDB" id="A0A3G1KR69"/>
<gene>
    <name evidence="8" type="ORF">DCMF_09475</name>
</gene>
<dbReference type="Proteomes" id="UP000323521">
    <property type="component" value="Chromosome"/>
</dbReference>
<evidence type="ECO:0000256" key="2">
    <source>
        <dbReference type="ARBA" id="ARBA00022485"/>
    </source>
</evidence>
<proteinExistence type="inferred from homology"/>
<name>A0A3G1KR69_FORW1</name>
<dbReference type="PANTHER" id="PTHR43351:SF2">
    <property type="entry name" value="L(+)-TARTRATE DEHYDRATASE SUBUNIT BETA-RELATED"/>
    <property type="match status" value="1"/>
</dbReference>
<organism evidence="8 9">
    <name type="scientific">Formimonas warabiya</name>
    <dbReference type="NCBI Taxonomy" id="1761012"/>
    <lineage>
        <taxon>Bacteria</taxon>
        <taxon>Bacillati</taxon>
        <taxon>Bacillota</taxon>
        <taxon>Clostridia</taxon>
        <taxon>Eubacteriales</taxon>
        <taxon>Peptococcaceae</taxon>
        <taxon>Candidatus Formimonas</taxon>
    </lineage>
</organism>
<keyword evidence="6" id="KW-0456">Lyase</keyword>
<protein>
    <submittedName>
        <fullName evidence="8">Fumarate hydratase</fullName>
    </submittedName>
</protein>
<evidence type="ECO:0000256" key="4">
    <source>
        <dbReference type="ARBA" id="ARBA00023004"/>
    </source>
</evidence>
<evidence type="ECO:0000313" key="8">
    <source>
        <dbReference type="EMBL" id="ATW24972.1"/>
    </source>
</evidence>